<name>A0A1Y1W156_9FUNG</name>
<dbReference type="EMBL" id="MCFD01000013">
    <property type="protein sequence ID" value="ORX67269.1"/>
    <property type="molecule type" value="Genomic_DNA"/>
</dbReference>
<dbReference type="RefSeq" id="XP_040741191.1">
    <property type="nucleotide sequence ID" value="XM_040890587.1"/>
</dbReference>
<protein>
    <submittedName>
        <fullName evidence="2">Uncharacterized protein</fullName>
    </submittedName>
</protein>
<feature type="compositionally biased region" description="Basic and acidic residues" evidence="1">
    <location>
        <begin position="88"/>
        <end position="104"/>
    </location>
</feature>
<feature type="region of interest" description="Disordered" evidence="1">
    <location>
        <begin position="32"/>
        <end position="125"/>
    </location>
</feature>
<feature type="compositionally biased region" description="Low complexity" evidence="1">
    <location>
        <begin position="42"/>
        <end position="61"/>
    </location>
</feature>
<sequence>MPNSRRRLFTRGELRRQGVQVVARGSQTELVRNGRRYRFDRSQTPQESSTPAPTPTEPIESCSEQPVEHDEIAPLETPPKRRRSLSRLSEKAKRLRTPDPKRPDGSPTKPPRKHTHLTPLGKQRK</sequence>
<accession>A0A1Y1W156</accession>
<evidence type="ECO:0000313" key="2">
    <source>
        <dbReference type="EMBL" id="ORX67269.1"/>
    </source>
</evidence>
<reference evidence="2 3" key="1">
    <citation type="submission" date="2016-07" db="EMBL/GenBank/DDBJ databases">
        <title>Pervasive Adenine N6-methylation of Active Genes in Fungi.</title>
        <authorList>
            <consortium name="DOE Joint Genome Institute"/>
            <person name="Mondo S.J."/>
            <person name="Dannebaum R.O."/>
            <person name="Kuo R.C."/>
            <person name="Labutti K."/>
            <person name="Haridas S."/>
            <person name="Kuo A."/>
            <person name="Salamov A."/>
            <person name="Ahrendt S.R."/>
            <person name="Lipzen A."/>
            <person name="Sullivan W."/>
            <person name="Andreopoulos W.B."/>
            <person name="Clum A."/>
            <person name="Lindquist E."/>
            <person name="Daum C."/>
            <person name="Ramamoorthy G.K."/>
            <person name="Gryganskyi A."/>
            <person name="Culley D."/>
            <person name="Magnuson J.K."/>
            <person name="James T.Y."/>
            <person name="O'Malley M.A."/>
            <person name="Stajich J.E."/>
            <person name="Spatafora J.W."/>
            <person name="Visel A."/>
            <person name="Grigoriev I.V."/>
        </authorList>
    </citation>
    <scope>NUCLEOTIDE SEQUENCE [LARGE SCALE GENOMIC DNA]</scope>
    <source>
        <strain evidence="2 3">ATCC 12442</strain>
    </source>
</reference>
<dbReference type="GeneID" id="63807235"/>
<evidence type="ECO:0000256" key="1">
    <source>
        <dbReference type="SAM" id="MobiDB-lite"/>
    </source>
</evidence>
<proteinExistence type="predicted"/>
<keyword evidence="3" id="KW-1185">Reference proteome</keyword>
<comment type="caution">
    <text evidence="2">The sequence shown here is derived from an EMBL/GenBank/DDBJ whole genome shotgun (WGS) entry which is preliminary data.</text>
</comment>
<organism evidence="2 3">
    <name type="scientific">Linderina pennispora</name>
    <dbReference type="NCBI Taxonomy" id="61395"/>
    <lineage>
        <taxon>Eukaryota</taxon>
        <taxon>Fungi</taxon>
        <taxon>Fungi incertae sedis</taxon>
        <taxon>Zoopagomycota</taxon>
        <taxon>Kickxellomycotina</taxon>
        <taxon>Kickxellomycetes</taxon>
        <taxon>Kickxellales</taxon>
        <taxon>Kickxellaceae</taxon>
        <taxon>Linderina</taxon>
    </lineage>
</organism>
<dbReference type="Proteomes" id="UP000193922">
    <property type="component" value="Unassembled WGS sequence"/>
</dbReference>
<feature type="compositionally biased region" description="Basic residues" evidence="1">
    <location>
        <begin position="110"/>
        <end position="125"/>
    </location>
</feature>
<gene>
    <name evidence="2" type="ORF">DL89DRAFT_295032</name>
</gene>
<evidence type="ECO:0000313" key="3">
    <source>
        <dbReference type="Proteomes" id="UP000193922"/>
    </source>
</evidence>
<dbReference type="AlphaFoldDB" id="A0A1Y1W156"/>